<evidence type="ECO:0000256" key="4">
    <source>
        <dbReference type="ARBA" id="ARBA00023295"/>
    </source>
</evidence>
<dbReference type="InterPro" id="IPR013785">
    <property type="entry name" value="Aldolase_TIM"/>
</dbReference>
<protein>
    <recommendedName>
        <fullName evidence="2 5">Alpha-galactosidase</fullName>
        <ecNumber evidence="2 5">3.2.1.22</ecNumber>
    </recommendedName>
</protein>
<dbReference type="PANTHER" id="PTHR43053">
    <property type="entry name" value="GLYCOSIDASE FAMILY 31"/>
    <property type="match status" value="1"/>
</dbReference>
<evidence type="ECO:0000256" key="7">
    <source>
        <dbReference type="PIRSR" id="PIRSR005536-2"/>
    </source>
</evidence>
<dbReference type="EC" id="3.2.1.22" evidence="2 5"/>
<proteinExistence type="inferred from homology"/>
<dbReference type="RefSeq" id="WP_149887369.1">
    <property type="nucleotide sequence ID" value="NZ_DAWEBI010000012.1"/>
</dbReference>
<feature type="binding site" evidence="7">
    <location>
        <position position="534"/>
    </location>
    <ligand>
        <name>substrate</name>
    </ligand>
</feature>
<evidence type="ECO:0000256" key="5">
    <source>
        <dbReference type="PIRNR" id="PIRNR005536"/>
    </source>
</evidence>
<comment type="caution">
    <text evidence="10">The sequence shown here is derived from an EMBL/GenBank/DDBJ whole genome shotgun (WGS) entry which is preliminary data.</text>
</comment>
<keyword evidence="4 5" id="KW-0326">Glycosidase</keyword>
<keyword evidence="3 5" id="KW-0378">Hydrolase</keyword>
<evidence type="ECO:0000313" key="11">
    <source>
        <dbReference type="Proteomes" id="UP000323567"/>
    </source>
</evidence>
<evidence type="ECO:0000259" key="8">
    <source>
        <dbReference type="Pfam" id="PF16874"/>
    </source>
</evidence>
<dbReference type="Pfam" id="PF16874">
    <property type="entry name" value="Glyco_hydro_36C"/>
    <property type="match status" value="1"/>
</dbReference>
<dbReference type="InterPro" id="IPR031704">
    <property type="entry name" value="Glyco_hydro_36_N"/>
</dbReference>
<feature type="active site" description="Nucleophile" evidence="6">
    <location>
        <position position="464"/>
    </location>
</feature>
<dbReference type="InterPro" id="IPR002252">
    <property type="entry name" value="Glyco_hydro_36"/>
</dbReference>
<evidence type="ECO:0000256" key="2">
    <source>
        <dbReference type="ARBA" id="ARBA00012755"/>
    </source>
</evidence>
<evidence type="ECO:0000256" key="6">
    <source>
        <dbReference type="PIRSR" id="PIRSR005536-1"/>
    </source>
</evidence>
<accession>A0A5B3G9B3</accession>
<dbReference type="AlphaFoldDB" id="A0A5B3G9B3"/>
<reference evidence="10 11" key="1">
    <citation type="journal article" date="2019" name="Nat. Med.">
        <title>A library of human gut bacterial isolates paired with longitudinal multiomics data enables mechanistic microbiome research.</title>
        <authorList>
            <person name="Poyet M."/>
            <person name="Groussin M."/>
            <person name="Gibbons S.M."/>
            <person name="Avila-Pacheco J."/>
            <person name="Jiang X."/>
            <person name="Kearney S.M."/>
            <person name="Perrotta A.R."/>
            <person name="Berdy B."/>
            <person name="Zhao S."/>
            <person name="Lieberman T.D."/>
            <person name="Swanson P.K."/>
            <person name="Smith M."/>
            <person name="Roesemann S."/>
            <person name="Alexander J.E."/>
            <person name="Rich S.A."/>
            <person name="Livny J."/>
            <person name="Vlamakis H."/>
            <person name="Clish C."/>
            <person name="Bullock K."/>
            <person name="Deik A."/>
            <person name="Scott J."/>
            <person name="Pierce K.A."/>
            <person name="Xavier R.J."/>
            <person name="Alm E.J."/>
        </authorList>
    </citation>
    <scope>NUCLEOTIDE SEQUENCE [LARGE SCALE GENOMIC DNA]</scope>
    <source>
        <strain evidence="10 11">BIOML-A2</strain>
    </source>
</reference>
<dbReference type="Gene3D" id="2.70.98.60">
    <property type="entry name" value="alpha-galactosidase from lactobacil brevis"/>
    <property type="match status" value="1"/>
</dbReference>
<dbReference type="FunFam" id="3.20.20.70:FF:000118">
    <property type="entry name" value="Alpha-galactosidase"/>
    <property type="match status" value="1"/>
</dbReference>
<dbReference type="GO" id="GO:0004557">
    <property type="term" value="F:alpha-galactosidase activity"/>
    <property type="evidence" value="ECO:0007669"/>
    <property type="project" value="UniProtKB-UniRule"/>
</dbReference>
<dbReference type="Pfam" id="PF02065">
    <property type="entry name" value="Melibiase"/>
    <property type="match status" value="1"/>
</dbReference>
<comment type="catalytic activity">
    <reaction evidence="1 5">
        <text>Hydrolysis of terminal, non-reducing alpha-D-galactose residues in alpha-D-galactosides, including galactose oligosaccharides, galactomannans and galactolipids.</text>
        <dbReference type="EC" id="3.2.1.22"/>
    </reaction>
</comment>
<feature type="active site" description="Proton donor" evidence="6">
    <location>
        <position position="534"/>
    </location>
</feature>
<dbReference type="InterPro" id="IPR013780">
    <property type="entry name" value="Glyco_hydro_b"/>
</dbReference>
<dbReference type="EMBL" id="VVXK01000010">
    <property type="protein sequence ID" value="KAA2370101.1"/>
    <property type="molecule type" value="Genomic_DNA"/>
</dbReference>
<dbReference type="Pfam" id="PF16875">
    <property type="entry name" value="Glyco_hydro_36N"/>
    <property type="match status" value="1"/>
</dbReference>
<name>A0A5B3G9B3_9BACT</name>
<feature type="binding site" evidence="7">
    <location>
        <position position="179"/>
    </location>
    <ligand>
        <name>substrate</name>
    </ligand>
</feature>
<feature type="binding site" evidence="7">
    <location>
        <begin position="462"/>
        <end position="466"/>
    </location>
    <ligand>
        <name>substrate</name>
    </ligand>
</feature>
<evidence type="ECO:0000259" key="9">
    <source>
        <dbReference type="Pfam" id="PF16875"/>
    </source>
</evidence>
<dbReference type="Gene3D" id="2.60.40.1180">
    <property type="entry name" value="Golgi alpha-mannosidase II"/>
    <property type="match status" value="1"/>
</dbReference>
<dbReference type="InterPro" id="IPR017853">
    <property type="entry name" value="GH"/>
</dbReference>
<evidence type="ECO:0000256" key="3">
    <source>
        <dbReference type="ARBA" id="ARBA00022801"/>
    </source>
</evidence>
<feature type="domain" description="Glycosyl hydrolase family 36 C-terminal" evidence="8">
    <location>
        <begin position="636"/>
        <end position="721"/>
    </location>
</feature>
<dbReference type="InterPro" id="IPR031705">
    <property type="entry name" value="Glyco_hydro_36_C"/>
</dbReference>
<dbReference type="SUPFAM" id="SSF51445">
    <property type="entry name" value="(Trans)glycosidases"/>
    <property type="match status" value="1"/>
</dbReference>
<feature type="binding site" evidence="7">
    <location>
        <position position="426"/>
    </location>
    <ligand>
        <name>substrate</name>
    </ligand>
</feature>
<feature type="binding site" evidence="7">
    <location>
        <position position="512"/>
    </location>
    <ligand>
        <name>substrate</name>
    </ligand>
</feature>
<dbReference type="Proteomes" id="UP000323567">
    <property type="component" value="Unassembled WGS sequence"/>
</dbReference>
<dbReference type="InterPro" id="IPR050985">
    <property type="entry name" value="Alpha-glycosidase_related"/>
</dbReference>
<dbReference type="PIRSF" id="PIRSF005536">
    <property type="entry name" value="Agal"/>
    <property type="match status" value="1"/>
</dbReference>
<dbReference type="Gene3D" id="3.20.20.70">
    <property type="entry name" value="Aldolase class I"/>
    <property type="match status" value="1"/>
</dbReference>
<feature type="binding site" evidence="7">
    <location>
        <begin position="346"/>
        <end position="347"/>
    </location>
    <ligand>
        <name>substrate</name>
    </ligand>
</feature>
<dbReference type="GO" id="GO:0016052">
    <property type="term" value="P:carbohydrate catabolic process"/>
    <property type="evidence" value="ECO:0007669"/>
    <property type="project" value="InterPro"/>
</dbReference>
<organism evidence="10 11">
    <name type="scientific">Alistipes shahii</name>
    <dbReference type="NCBI Taxonomy" id="328814"/>
    <lineage>
        <taxon>Bacteria</taxon>
        <taxon>Pseudomonadati</taxon>
        <taxon>Bacteroidota</taxon>
        <taxon>Bacteroidia</taxon>
        <taxon>Bacteroidales</taxon>
        <taxon>Rikenellaceae</taxon>
        <taxon>Alistipes</taxon>
    </lineage>
</organism>
<evidence type="ECO:0000313" key="10">
    <source>
        <dbReference type="EMBL" id="KAA2370101.1"/>
    </source>
</evidence>
<dbReference type="PANTHER" id="PTHR43053:SF3">
    <property type="entry name" value="ALPHA-GALACTOSIDASE C-RELATED"/>
    <property type="match status" value="1"/>
</dbReference>
<feature type="domain" description="Glycosyl hydrolase family 36 N-terminal" evidence="9">
    <location>
        <begin position="68"/>
        <end position="267"/>
    </location>
</feature>
<comment type="similarity">
    <text evidence="5">Belongs to the glycosyl hydrolase.</text>
</comment>
<gene>
    <name evidence="10" type="ORF">F2Y13_08510</name>
</gene>
<dbReference type="InterPro" id="IPR038417">
    <property type="entry name" value="Alpga-gal_N_sf"/>
</dbReference>
<sequence length="725" mass="82299">MKKLLVLAWAGAALLSGGMLRAENILLSTRNSSLLLTAEKGKTPLFQYFGARVASPDDILASGAAFGDAAYPQFGAQCYREVAIQATHGDGSMSLELAVESVSRDRRDGSETTAIAMKDKHYPFFVTLFYKTYDDCEVIETWTEISHTEKKPVTLYRFASAYMPVRRGDTWLTHFHGTWGAECYLHEEPLTDGMKVLKNKDGVRNTQRDNPSLMISLDGRPRELTGHVIGGTLAWAGNYRIALDNDNTHTTHLFAGINEEQSQYTLQPREVFTTPVFAFTFSDEGKSGVSRNIHRWARLHRLNHGTELRDVLLNSWEGVYFKVNQEGMDRMMADLADLGGELFVMDDGWFGDKYPRNNGETSLGDWTVCREKLPQGIEGLTESARKHGVKFGIWIEPEMTNTRSELYEKHPDWVIQQPYRENRKGRGGTQQVLDLSNPAVQEFVFSVVDRLMTAHPDIAYIKWDDNMTLYNYGSTFLPADRQSHLYIEYHRGMDKVLRRIQEKYPRLVMQSCASGGGRVNYGVLPYYDEFWTSDNTDALQRIYMQWGVSNFYPAVAMASHVSASPNHQTGRNVPLKLRFDVAMSGRLGLELQPSKMTGKEKEFARRAIADYKEIRPIVQQGDLYRLISPYDKTGYASLMYVAPEKDRAVWFVYKLEHFLNMPSPAFRMAGLDPGKRYRITELNVDGKPVPQDGKTFSGAFLMENGLEFTVGKEYASRVLELKAVE</sequence>
<evidence type="ECO:0000256" key="1">
    <source>
        <dbReference type="ARBA" id="ARBA00001255"/>
    </source>
</evidence>
<dbReference type="PRINTS" id="PR00743">
    <property type="entry name" value="GLHYDRLASE36"/>
</dbReference>
<dbReference type="CDD" id="cd14791">
    <property type="entry name" value="GH36"/>
    <property type="match status" value="1"/>
</dbReference>